<accession>A0A194RKD0</accession>
<evidence type="ECO:0000313" key="2">
    <source>
        <dbReference type="EMBL" id="KPJ17790.1"/>
    </source>
</evidence>
<dbReference type="EMBL" id="KQ460106">
    <property type="protein sequence ID" value="KPJ17790.1"/>
    <property type="molecule type" value="Genomic_DNA"/>
</dbReference>
<dbReference type="Proteomes" id="UP000053240">
    <property type="component" value="Unassembled WGS sequence"/>
</dbReference>
<sequence length="207" mass="24268">MSIIFVCASSLENVEYDIVPEGIIVANIKKRDTIPLQSGNRRLLDNKNLNYRRTKDIRESSVDRRFEITEALLREAQREEQLSSGQGDDRREEEIKTAQRQDDEIRTEIQDVVRDEVRDDVKDNIRDGIRDEVRNDVKDEIKETETEPTDKIEPDLFKNDDAVGSEFLRTDNKKTQRNEDDKDRRDKVLRQFSWLTIENDDGVAVDI</sequence>
<keyword evidence="3" id="KW-1185">Reference proteome</keyword>
<protein>
    <submittedName>
        <fullName evidence="2">Uncharacterized protein</fullName>
    </submittedName>
</protein>
<feature type="region of interest" description="Disordered" evidence="1">
    <location>
        <begin position="139"/>
        <end position="183"/>
    </location>
</feature>
<feature type="compositionally biased region" description="Basic and acidic residues" evidence="1">
    <location>
        <begin position="139"/>
        <end position="161"/>
    </location>
</feature>
<proteinExistence type="predicted"/>
<name>A0A194RKD0_PAPMA</name>
<gene>
    <name evidence="2" type="ORF">RR48_06596</name>
</gene>
<feature type="compositionally biased region" description="Basic and acidic residues" evidence="1">
    <location>
        <begin position="168"/>
        <end position="183"/>
    </location>
</feature>
<organism evidence="2 3">
    <name type="scientific">Papilio machaon</name>
    <name type="common">Old World swallowtail butterfly</name>
    <dbReference type="NCBI Taxonomy" id="76193"/>
    <lineage>
        <taxon>Eukaryota</taxon>
        <taxon>Metazoa</taxon>
        <taxon>Ecdysozoa</taxon>
        <taxon>Arthropoda</taxon>
        <taxon>Hexapoda</taxon>
        <taxon>Insecta</taxon>
        <taxon>Pterygota</taxon>
        <taxon>Neoptera</taxon>
        <taxon>Endopterygota</taxon>
        <taxon>Lepidoptera</taxon>
        <taxon>Glossata</taxon>
        <taxon>Ditrysia</taxon>
        <taxon>Papilionoidea</taxon>
        <taxon>Papilionidae</taxon>
        <taxon>Papilioninae</taxon>
        <taxon>Papilio</taxon>
    </lineage>
</organism>
<evidence type="ECO:0000256" key="1">
    <source>
        <dbReference type="SAM" id="MobiDB-lite"/>
    </source>
</evidence>
<feature type="region of interest" description="Disordered" evidence="1">
    <location>
        <begin position="77"/>
        <end position="107"/>
    </location>
</feature>
<dbReference type="InParanoid" id="A0A194RKD0"/>
<dbReference type="AlphaFoldDB" id="A0A194RKD0"/>
<evidence type="ECO:0000313" key="3">
    <source>
        <dbReference type="Proteomes" id="UP000053240"/>
    </source>
</evidence>
<reference evidence="2 3" key="1">
    <citation type="journal article" date="2015" name="Nat. Commun.">
        <title>Outbred genome sequencing and CRISPR/Cas9 gene editing in butterflies.</title>
        <authorList>
            <person name="Li X."/>
            <person name="Fan D."/>
            <person name="Zhang W."/>
            <person name="Liu G."/>
            <person name="Zhang L."/>
            <person name="Zhao L."/>
            <person name="Fang X."/>
            <person name="Chen L."/>
            <person name="Dong Y."/>
            <person name="Chen Y."/>
            <person name="Ding Y."/>
            <person name="Zhao R."/>
            <person name="Feng M."/>
            <person name="Zhu Y."/>
            <person name="Feng Y."/>
            <person name="Jiang X."/>
            <person name="Zhu D."/>
            <person name="Xiang H."/>
            <person name="Feng X."/>
            <person name="Li S."/>
            <person name="Wang J."/>
            <person name="Zhang G."/>
            <person name="Kronforst M.R."/>
            <person name="Wang W."/>
        </authorList>
    </citation>
    <scope>NUCLEOTIDE SEQUENCE [LARGE SCALE GENOMIC DNA]</scope>
    <source>
        <strain evidence="2">Ya'a_city_454_Pm</strain>
        <tissue evidence="2">Whole body</tissue>
    </source>
</reference>